<dbReference type="Pfam" id="PF00593">
    <property type="entry name" value="TonB_dep_Rec_b-barrel"/>
    <property type="match status" value="1"/>
</dbReference>
<evidence type="ECO:0000256" key="9">
    <source>
        <dbReference type="RuleBase" id="RU003357"/>
    </source>
</evidence>
<keyword evidence="13" id="KW-0675">Receptor</keyword>
<evidence type="ECO:0000256" key="1">
    <source>
        <dbReference type="ARBA" id="ARBA00004571"/>
    </source>
</evidence>
<feature type="chain" id="PRO_5018188967" evidence="10">
    <location>
        <begin position="29"/>
        <end position="924"/>
    </location>
</feature>
<evidence type="ECO:0000313" key="14">
    <source>
        <dbReference type="Proteomes" id="UP000281474"/>
    </source>
</evidence>
<dbReference type="Gene3D" id="2.170.130.10">
    <property type="entry name" value="TonB-dependent receptor, plug domain"/>
    <property type="match status" value="1"/>
</dbReference>
<keyword evidence="3 8" id="KW-1134">Transmembrane beta strand</keyword>
<dbReference type="InterPro" id="IPR036942">
    <property type="entry name" value="Beta-barrel_TonB_sf"/>
</dbReference>
<dbReference type="EMBL" id="QZEI01000008">
    <property type="protein sequence ID" value="RLV61098.1"/>
    <property type="molecule type" value="Genomic_DNA"/>
</dbReference>
<evidence type="ECO:0000256" key="2">
    <source>
        <dbReference type="ARBA" id="ARBA00022448"/>
    </source>
</evidence>
<dbReference type="OrthoDB" id="8727862at2"/>
<evidence type="ECO:0000256" key="4">
    <source>
        <dbReference type="ARBA" id="ARBA00022692"/>
    </source>
</evidence>
<dbReference type="InterPro" id="IPR039426">
    <property type="entry name" value="TonB-dep_rcpt-like"/>
</dbReference>
<dbReference type="InterPro" id="IPR000531">
    <property type="entry name" value="Beta-barrel_TonB"/>
</dbReference>
<keyword evidence="5 9" id="KW-0798">TonB box</keyword>
<reference evidence="13 14" key="1">
    <citation type="submission" date="2018-09" db="EMBL/GenBank/DDBJ databases">
        <title>Phylogeny of the Shewanellaceae, and recommendation for two new genera, Pseudoshewanella and Parashewanella.</title>
        <authorList>
            <person name="Wang G."/>
        </authorList>
    </citation>
    <scope>NUCLEOTIDE SEQUENCE [LARGE SCALE GENOMIC DNA]</scope>
    <source>
        <strain evidence="13 14">C51</strain>
    </source>
</reference>
<keyword evidence="10" id="KW-0732">Signal</keyword>
<evidence type="ECO:0000256" key="5">
    <source>
        <dbReference type="ARBA" id="ARBA00023077"/>
    </source>
</evidence>
<keyword evidence="4 8" id="KW-0812">Transmembrane</keyword>
<dbReference type="CDD" id="cd01347">
    <property type="entry name" value="ligand_gated_channel"/>
    <property type="match status" value="1"/>
</dbReference>
<dbReference type="PANTHER" id="PTHR40980:SF3">
    <property type="entry name" value="TONB-DEPENDENT RECEPTOR-LIKE BETA-BARREL DOMAIN-CONTAINING PROTEIN"/>
    <property type="match status" value="1"/>
</dbReference>
<keyword evidence="7 8" id="KW-0998">Cell outer membrane</keyword>
<dbReference type="Proteomes" id="UP000281474">
    <property type="component" value="Unassembled WGS sequence"/>
</dbReference>
<name>A0A3L8Q2G3_9GAMM</name>
<dbReference type="PROSITE" id="PS52016">
    <property type="entry name" value="TONB_DEPENDENT_REC_3"/>
    <property type="match status" value="1"/>
</dbReference>
<dbReference type="Pfam" id="PF07715">
    <property type="entry name" value="Plug"/>
    <property type="match status" value="1"/>
</dbReference>
<evidence type="ECO:0000256" key="3">
    <source>
        <dbReference type="ARBA" id="ARBA00022452"/>
    </source>
</evidence>
<dbReference type="Gene3D" id="2.40.170.20">
    <property type="entry name" value="TonB-dependent receptor, beta-barrel domain"/>
    <property type="match status" value="1"/>
</dbReference>
<accession>A0A3L8Q2G3</accession>
<dbReference type="PANTHER" id="PTHR40980">
    <property type="entry name" value="PLUG DOMAIN-CONTAINING PROTEIN"/>
    <property type="match status" value="1"/>
</dbReference>
<dbReference type="InterPro" id="IPR037066">
    <property type="entry name" value="Plug_dom_sf"/>
</dbReference>
<organism evidence="13 14">
    <name type="scientific">Parashewanella curva</name>
    <dbReference type="NCBI Taxonomy" id="2338552"/>
    <lineage>
        <taxon>Bacteria</taxon>
        <taxon>Pseudomonadati</taxon>
        <taxon>Pseudomonadota</taxon>
        <taxon>Gammaproteobacteria</taxon>
        <taxon>Alteromonadales</taxon>
        <taxon>Shewanellaceae</taxon>
        <taxon>Parashewanella</taxon>
    </lineage>
</organism>
<sequence length="924" mass="100243">MNKKFSRSVLSTVISAAIVGSLSISAQAAEDEASKSKKNEDIEKITVSGIRGSVAESLNTKRFDDNFVDAITAEDVGKLPDRNVAEALQRVPGVAIQRDRGEGDFVSIRGLGPDFVRGTVNGRTLVSGTESFDSTLNGGAASTTGRATNFDVLPAEVINKLEVYKTGSASQVEGGIGGVVNIKTARPLQLGTTTAATVRGQYGEFNKKTKPSFSGLHSWVNDDETFGAMAAVSYSDRYIREDIANTFGYLKSPEIDTNSDKKGDLAGAFIPFSANPESFTEERKRTTVNGTLQWLLGEDTQLVADVLVSKRDIDSNQYGAIYSLAPGSQAGVKFCNTEPNEDKSVTCKPELNSGTFTRFPTTANIESFTDIRSGSDESVNFGLNFQHNTENWLFEADYSYADASGELNFGRSVISLVDGLNADGKNIVHTVKGIASTHGDTVSFTPDATDAALLSAANYAIQQTELRKRKNEDSEHAFKFDATYSFDSDIFSELKVGARWRSREKTFDVYFGQNGGRNNPALATAITNSTMRAPSNFLDGSLTGLTPSQLLFPNHQAILNARGKGIDVARQSLESFVAEEETLAGYAQLNVNTYVGDMKLSGNAGVRVVRTNTDVTGQSQKLTLEQQGSINVPVLSGEITDFPFSNSYTNVLPSLNVKLDITEDLVGRFSYSKSLTRPEFEQLAPSLKIINATQRIAGFGNPSLEPYLADNFDLGLEWYFNESSAFTIAGFHKDIDDYIVGSVNKDVTIAGVKFNSVRQPDNQGNAKIKGFEIGYSQAFTFLPEPFDGLGAIVNLTKVSADLKLNNGDKVPFPGVSDTSINTALYYDKDALQARLAYSWRDDFLIDPTDVFGASQLYAEAYGQFDLSVSYEFADGLTGFFEVVNLTDEQEKRYATAIDSPANGTRPLSLGQTGRKINLGVSYKF</sequence>
<dbReference type="RefSeq" id="WP_121837618.1">
    <property type="nucleotide sequence ID" value="NZ_ML014757.1"/>
</dbReference>
<feature type="domain" description="TonB-dependent receptor-like beta-barrel" evidence="11">
    <location>
        <begin position="437"/>
        <end position="885"/>
    </location>
</feature>
<comment type="caution">
    <text evidence="13">The sequence shown here is derived from an EMBL/GenBank/DDBJ whole genome shotgun (WGS) entry which is preliminary data.</text>
</comment>
<comment type="subcellular location">
    <subcellularLocation>
        <location evidence="1 8">Cell outer membrane</location>
        <topology evidence="1 8">Multi-pass membrane protein</topology>
    </subcellularLocation>
</comment>
<dbReference type="InterPro" id="IPR010104">
    <property type="entry name" value="TonB_rcpt_bac"/>
</dbReference>
<dbReference type="NCBIfam" id="TIGR01782">
    <property type="entry name" value="TonB-Xanth-Caul"/>
    <property type="match status" value="1"/>
</dbReference>
<evidence type="ECO:0000313" key="13">
    <source>
        <dbReference type="EMBL" id="RLV61098.1"/>
    </source>
</evidence>
<evidence type="ECO:0000259" key="11">
    <source>
        <dbReference type="Pfam" id="PF00593"/>
    </source>
</evidence>
<keyword evidence="14" id="KW-1185">Reference proteome</keyword>
<evidence type="ECO:0000256" key="8">
    <source>
        <dbReference type="PROSITE-ProRule" id="PRU01360"/>
    </source>
</evidence>
<feature type="signal peptide" evidence="10">
    <location>
        <begin position="1"/>
        <end position="28"/>
    </location>
</feature>
<keyword evidence="2 8" id="KW-0813">Transport</keyword>
<evidence type="ECO:0000256" key="6">
    <source>
        <dbReference type="ARBA" id="ARBA00023136"/>
    </source>
</evidence>
<feature type="domain" description="TonB-dependent receptor plug" evidence="12">
    <location>
        <begin position="68"/>
        <end position="179"/>
    </location>
</feature>
<gene>
    <name evidence="13" type="ORF">D5018_03630</name>
</gene>
<comment type="similarity">
    <text evidence="8 9">Belongs to the TonB-dependent receptor family.</text>
</comment>
<evidence type="ECO:0000259" key="12">
    <source>
        <dbReference type="Pfam" id="PF07715"/>
    </source>
</evidence>
<protein>
    <submittedName>
        <fullName evidence="13">TonB-dependent receptor</fullName>
    </submittedName>
</protein>
<dbReference type="SUPFAM" id="SSF56935">
    <property type="entry name" value="Porins"/>
    <property type="match status" value="1"/>
</dbReference>
<evidence type="ECO:0000256" key="7">
    <source>
        <dbReference type="ARBA" id="ARBA00023237"/>
    </source>
</evidence>
<keyword evidence="6 8" id="KW-0472">Membrane</keyword>
<proteinExistence type="inferred from homology"/>
<dbReference type="AlphaFoldDB" id="A0A3L8Q2G3"/>
<dbReference type="InterPro" id="IPR012910">
    <property type="entry name" value="Plug_dom"/>
</dbReference>
<dbReference type="GO" id="GO:0009279">
    <property type="term" value="C:cell outer membrane"/>
    <property type="evidence" value="ECO:0007669"/>
    <property type="project" value="UniProtKB-SubCell"/>
</dbReference>
<evidence type="ECO:0000256" key="10">
    <source>
        <dbReference type="SAM" id="SignalP"/>
    </source>
</evidence>